<reference evidence="9" key="1">
    <citation type="submission" date="2016-06" db="EMBL/GenBank/DDBJ databases">
        <title>NZP2037 Pacbio-Illumina hybrid assembly.</title>
        <authorList>
            <person name="Ramsay J.P."/>
        </authorList>
    </citation>
    <scope>NUCLEOTIDE SEQUENCE [LARGE SCALE GENOMIC DNA]</scope>
    <source>
        <strain evidence="9">R7ANS::ICEMlSym2042</strain>
    </source>
</reference>
<dbReference type="InterPro" id="IPR010432">
    <property type="entry name" value="RDD"/>
</dbReference>
<gene>
    <name evidence="8" type="ORF">BAE39_11210</name>
</gene>
<feature type="transmembrane region" description="Helical" evidence="6">
    <location>
        <begin position="29"/>
        <end position="53"/>
    </location>
</feature>
<accession>A0A1A5J5C8</accession>
<keyword evidence="2" id="KW-1003">Cell membrane</keyword>
<dbReference type="PANTHER" id="PTHR36115">
    <property type="entry name" value="PROLINE-RICH ANTIGEN HOMOLOG-RELATED"/>
    <property type="match status" value="1"/>
</dbReference>
<comment type="subcellular location">
    <subcellularLocation>
        <location evidence="1">Cell membrane</location>
        <topology evidence="1">Multi-pass membrane protein</topology>
    </subcellularLocation>
</comment>
<keyword evidence="5 6" id="KW-0472">Membrane</keyword>
<evidence type="ECO:0000313" key="9">
    <source>
        <dbReference type="Proteomes" id="UP000093748"/>
    </source>
</evidence>
<dbReference type="InterPro" id="IPR051791">
    <property type="entry name" value="Pra-immunoreactive"/>
</dbReference>
<dbReference type="GO" id="GO:0005886">
    <property type="term" value="C:plasma membrane"/>
    <property type="evidence" value="ECO:0007669"/>
    <property type="project" value="UniProtKB-SubCell"/>
</dbReference>
<proteinExistence type="predicted"/>
<evidence type="ECO:0000256" key="6">
    <source>
        <dbReference type="SAM" id="Phobius"/>
    </source>
</evidence>
<dbReference type="Pfam" id="PF06271">
    <property type="entry name" value="RDD"/>
    <property type="match status" value="1"/>
</dbReference>
<comment type="caution">
    <text evidence="8">The sequence shown here is derived from an EMBL/GenBank/DDBJ whole genome shotgun (WGS) entry which is preliminary data.</text>
</comment>
<dbReference type="GeneID" id="66684601"/>
<evidence type="ECO:0000256" key="5">
    <source>
        <dbReference type="ARBA" id="ARBA00023136"/>
    </source>
</evidence>
<feature type="domain" description="RDD" evidence="7">
    <location>
        <begin position="26"/>
        <end position="147"/>
    </location>
</feature>
<keyword evidence="3 6" id="KW-0812">Transmembrane</keyword>
<evidence type="ECO:0000256" key="1">
    <source>
        <dbReference type="ARBA" id="ARBA00004651"/>
    </source>
</evidence>
<name>A0A1A5J5C8_RHILI</name>
<feature type="transmembrane region" description="Helical" evidence="6">
    <location>
        <begin position="116"/>
        <end position="135"/>
    </location>
</feature>
<protein>
    <recommendedName>
        <fullName evidence="7">RDD domain-containing protein</fullName>
    </recommendedName>
</protein>
<dbReference type="RefSeq" id="WP_010915564.1">
    <property type="nucleotide sequence ID" value="NZ_LZTH01000045.1"/>
</dbReference>
<dbReference type="OrthoDB" id="7270324at2"/>
<evidence type="ECO:0000313" key="8">
    <source>
        <dbReference type="EMBL" id="OBP76671.1"/>
    </source>
</evidence>
<evidence type="ECO:0000256" key="4">
    <source>
        <dbReference type="ARBA" id="ARBA00022989"/>
    </source>
</evidence>
<keyword evidence="4 6" id="KW-1133">Transmembrane helix</keyword>
<feature type="transmembrane region" description="Helical" evidence="6">
    <location>
        <begin position="60"/>
        <end position="78"/>
    </location>
</feature>
<sequence>MNARVLDGEIINTRLDDVRAYEGVRTRRILAFVLDYIIVALLTIPFAILVFFLGLLTLGLGWMLFGVLVPAVAILYIWNTLGSADQATTGMKMMGIRLDRLDGRPIDGLTAVVHSVLFWAGNVILSPLVLLVTLFSDRKRTLHDLLLGTVVSRSGR</sequence>
<dbReference type="EMBL" id="LZTJ01000012">
    <property type="protein sequence ID" value="OBP76671.1"/>
    <property type="molecule type" value="Genomic_DNA"/>
</dbReference>
<dbReference type="AlphaFoldDB" id="A0A1A5J5C8"/>
<dbReference type="Proteomes" id="UP000093748">
    <property type="component" value="Unassembled WGS sequence"/>
</dbReference>
<organism evidence="8 9">
    <name type="scientific">Rhizobium loti</name>
    <name type="common">Mesorhizobium loti</name>
    <dbReference type="NCBI Taxonomy" id="381"/>
    <lineage>
        <taxon>Bacteria</taxon>
        <taxon>Pseudomonadati</taxon>
        <taxon>Pseudomonadota</taxon>
        <taxon>Alphaproteobacteria</taxon>
        <taxon>Hyphomicrobiales</taxon>
        <taxon>Phyllobacteriaceae</taxon>
        <taxon>Mesorhizobium</taxon>
    </lineage>
</organism>
<evidence type="ECO:0000259" key="7">
    <source>
        <dbReference type="Pfam" id="PF06271"/>
    </source>
</evidence>
<evidence type="ECO:0000256" key="2">
    <source>
        <dbReference type="ARBA" id="ARBA00022475"/>
    </source>
</evidence>
<evidence type="ECO:0000256" key="3">
    <source>
        <dbReference type="ARBA" id="ARBA00022692"/>
    </source>
</evidence>